<comment type="caution">
    <text evidence="2">The sequence shown here is derived from an EMBL/GenBank/DDBJ whole genome shotgun (WGS) entry which is preliminary data.</text>
</comment>
<proteinExistence type="predicted"/>
<dbReference type="Proteomes" id="UP001150238">
    <property type="component" value="Unassembled WGS sequence"/>
</dbReference>
<feature type="compositionally biased region" description="Pro residues" evidence="1">
    <location>
        <begin position="101"/>
        <end position="111"/>
    </location>
</feature>
<sequence>MDSSNGLRCGTSFYAANEHRLCMALDLIHPRPRSHQENQGFAYAKPEITEERKTQFISVSKLILLNPLWSLVTDDMYLLPKLGIVNQNPDNVYKSREEQSPPYPEQLPPPYPEKRPPSHTERPILHVPPAQPANLQNPIVFFKQEAFPGTVAMRVPKTKIEEWGIKAMCYESENPLSYSLMVDSFRLNLI</sequence>
<evidence type="ECO:0000313" key="3">
    <source>
        <dbReference type="Proteomes" id="UP001150238"/>
    </source>
</evidence>
<dbReference type="EMBL" id="JANVFS010000021">
    <property type="protein sequence ID" value="KAJ4476018.1"/>
    <property type="molecule type" value="Genomic_DNA"/>
</dbReference>
<organism evidence="2 3">
    <name type="scientific">Lentinula lateritia</name>
    <dbReference type="NCBI Taxonomy" id="40482"/>
    <lineage>
        <taxon>Eukaryota</taxon>
        <taxon>Fungi</taxon>
        <taxon>Dikarya</taxon>
        <taxon>Basidiomycota</taxon>
        <taxon>Agaricomycotina</taxon>
        <taxon>Agaricomycetes</taxon>
        <taxon>Agaricomycetidae</taxon>
        <taxon>Agaricales</taxon>
        <taxon>Marasmiineae</taxon>
        <taxon>Omphalotaceae</taxon>
        <taxon>Lentinula</taxon>
    </lineage>
</organism>
<dbReference type="AlphaFoldDB" id="A0A9W9DL71"/>
<feature type="region of interest" description="Disordered" evidence="1">
    <location>
        <begin position="92"/>
        <end position="129"/>
    </location>
</feature>
<reference evidence="2" key="1">
    <citation type="submission" date="2022-08" db="EMBL/GenBank/DDBJ databases">
        <authorList>
            <consortium name="DOE Joint Genome Institute"/>
            <person name="Min B."/>
            <person name="Riley R."/>
            <person name="Sierra-Patev S."/>
            <person name="Naranjo-Ortiz M."/>
            <person name="Looney B."/>
            <person name="Konkel Z."/>
            <person name="Slot J.C."/>
            <person name="Sakamoto Y."/>
            <person name="Steenwyk J.L."/>
            <person name="Rokas A."/>
            <person name="Carro J."/>
            <person name="Camarero S."/>
            <person name="Ferreira P."/>
            <person name="Molpeceres G."/>
            <person name="Ruiz-Duenas F.J."/>
            <person name="Serrano A."/>
            <person name="Henrissat B."/>
            <person name="Drula E."/>
            <person name="Hughes K.W."/>
            <person name="Mata J.L."/>
            <person name="Ishikawa N.K."/>
            <person name="Vargas-Isla R."/>
            <person name="Ushijima S."/>
            <person name="Smith C.A."/>
            <person name="Ahrendt S."/>
            <person name="Andreopoulos W."/>
            <person name="He G."/>
            <person name="Labutti K."/>
            <person name="Lipzen A."/>
            <person name="Ng V."/>
            <person name="Sandor L."/>
            <person name="Barry K."/>
            <person name="Martinez A.T."/>
            <person name="Xiao Y."/>
            <person name="Gibbons J.G."/>
            <person name="Terashima K."/>
            <person name="Hibbett D.S."/>
            <person name="Grigoriev I.V."/>
        </authorList>
    </citation>
    <scope>NUCLEOTIDE SEQUENCE</scope>
    <source>
        <strain evidence="2">Sp2 HRB7682 ss15</strain>
    </source>
</reference>
<accession>A0A9W9DL71</accession>
<reference evidence="2" key="2">
    <citation type="journal article" date="2023" name="Proc. Natl. Acad. Sci. U.S.A.">
        <title>A global phylogenomic analysis of the shiitake genus Lentinula.</title>
        <authorList>
            <person name="Sierra-Patev S."/>
            <person name="Min B."/>
            <person name="Naranjo-Ortiz M."/>
            <person name="Looney B."/>
            <person name="Konkel Z."/>
            <person name="Slot J.C."/>
            <person name="Sakamoto Y."/>
            <person name="Steenwyk J.L."/>
            <person name="Rokas A."/>
            <person name="Carro J."/>
            <person name="Camarero S."/>
            <person name="Ferreira P."/>
            <person name="Molpeceres G."/>
            <person name="Ruiz-Duenas F.J."/>
            <person name="Serrano A."/>
            <person name="Henrissat B."/>
            <person name="Drula E."/>
            <person name="Hughes K.W."/>
            <person name="Mata J.L."/>
            <person name="Ishikawa N.K."/>
            <person name="Vargas-Isla R."/>
            <person name="Ushijima S."/>
            <person name="Smith C.A."/>
            <person name="Donoghue J."/>
            <person name="Ahrendt S."/>
            <person name="Andreopoulos W."/>
            <person name="He G."/>
            <person name="LaButti K."/>
            <person name="Lipzen A."/>
            <person name="Ng V."/>
            <person name="Riley R."/>
            <person name="Sandor L."/>
            <person name="Barry K."/>
            <person name="Martinez A.T."/>
            <person name="Xiao Y."/>
            <person name="Gibbons J.G."/>
            <person name="Terashima K."/>
            <person name="Grigoriev I.V."/>
            <person name="Hibbett D."/>
        </authorList>
    </citation>
    <scope>NUCLEOTIDE SEQUENCE</scope>
    <source>
        <strain evidence="2">Sp2 HRB7682 ss15</strain>
    </source>
</reference>
<protein>
    <submittedName>
        <fullName evidence="2">Uncharacterized protein</fullName>
    </submittedName>
</protein>
<gene>
    <name evidence="2" type="ORF">C8J55DRAFT_490289</name>
</gene>
<evidence type="ECO:0000256" key="1">
    <source>
        <dbReference type="SAM" id="MobiDB-lite"/>
    </source>
</evidence>
<feature type="compositionally biased region" description="Basic and acidic residues" evidence="1">
    <location>
        <begin position="112"/>
        <end position="124"/>
    </location>
</feature>
<name>A0A9W9DL71_9AGAR</name>
<evidence type="ECO:0000313" key="2">
    <source>
        <dbReference type="EMBL" id="KAJ4476018.1"/>
    </source>
</evidence>